<feature type="signal peptide" evidence="1">
    <location>
        <begin position="1"/>
        <end position="21"/>
    </location>
</feature>
<evidence type="ECO:0008006" key="4">
    <source>
        <dbReference type="Google" id="ProtNLM"/>
    </source>
</evidence>
<proteinExistence type="predicted"/>
<dbReference type="PROSITE" id="PS51257">
    <property type="entry name" value="PROKAR_LIPOPROTEIN"/>
    <property type="match status" value="1"/>
</dbReference>
<comment type="caution">
    <text evidence="2">The sequence shown here is derived from an EMBL/GenBank/DDBJ whole genome shotgun (WGS) entry which is preliminary data.</text>
</comment>
<evidence type="ECO:0000313" key="2">
    <source>
        <dbReference type="EMBL" id="RHB38249.1"/>
    </source>
</evidence>
<protein>
    <recommendedName>
        <fullName evidence="4">Clostripain</fullName>
    </recommendedName>
</protein>
<organism evidence="2 3">
    <name type="scientific">Bacteroides nordii</name>
    <dbReference type="NCBI Taxonomy" id="291645"/>
    <lineage>
        <taxon>Bacteria</taxon>
        <taxon>Pseudomonadati</taxon>
        <taxon>Bacteroidota</taxon>
        <taxon>Bacteroidia</taxon>
        <taxon>Bacteroidales</taxon>
        <taxon>Bacteroidaceae</taxon>
        <taxon>Bacteroides</taxon>
    </lineage>
</organism>
<evidence type="ECO:0000256" key="1">
    <source>
        <dbReference type="SAM" id="SignalP"/>
    </source>
</evidence>
<dbReference type="RefSeq" id="WP_044158590.1">
    <property type="nucleotide sequence ID" value="NZ_CABJFV010000001.1"/>
</dbReference>
<accession>A0A413VXF5</accession>
<dbReference type="PANTHER" id="PTHR37835:SF1">
    <property type="entry name" value="ALPHA-CLOSTRIPAIN"/>
    <property type="match status" value="1"/>
</dbReference>
<dbReference type="InterPro" id="IPR005077">
    <property type="entry name" value="Peptidase_C11"/>
</dbReference>
<feature type="chain" id="PRO_5019218094" description="Clostripain" evidence="1">
    <location>
        <begin position="22"/>
        <end position="408"/>
    </location>
</feature>
<dbReference type="PANTHER" id="PTHR37835">
    <property type="entry name" value="ALPHA-CLOSTRIPAIN"/>
    <property type="match status" value="1"/>
</dbReference>
<dbReference type="Gene3D" id="3.40.50.11970">
    <property type="match status" value="1"/>
</dbReference>
<dbReference type="EMBL" id="QSGO01000001">
    <property type="protein sequence ID" value="RHB38249.1"/>
    <property type="molecule type" value="Genomic_DNA"/>
</dbReference>
<sequence>MRITILSLLVSFFILTFTACRDDNEAPEAEKRSRTVLVYMVAQNNLSSFAEADFNEMLEGMKSVDDQNNNLIIYWDDKDSKPRLIRLYKDKNGTVKQERLQDYAEQNSVDTEIMKSILNQVYSEYPADSYGLVLWSHADGWAPYPGVKSRSFGDDGGNSMNIADLRKVLEGTRYLNFVFFDACFMQAAEVAYELRQYTDYIVGSPTEIPAPGAPYQVVVPAMFEDEDAAKKIAETYYTNYANTYNAEIREGEYSPWKDRNYLTNIWVAGVSSAVVDCSKLEALATVTGELVSKYVDASITSDNVYCYDKRKGYSYDYNNSKLYYDFADFMKKITGDNDEYKIWEQFFKEAVPYYYTTPKNFSDWVGAFDMTGTCGLSIFIPRSSSPKLNEFYRDYQWYNDAGWVNTGW</sequence>
<dbReference type="AlphaFoldDB" id="A0A413VXF5"/>
<evidence type="ECO:0000313" key="3">
    <source>
        <dbReference type="Proteomes" id="UP000284379"/>
    </source>
</evidence>
<reference evidence="2 3" key="1">
    <citation type="submission" date="2018-08" db="EMBL/GenBank/DDBJ databases">
        <title>A genome reference for cultivated species of the human gut microbiota.</title>
        <authorList>
            <person name="Zou Y."/>
            <person name="Xue W."/>
            <person name="Luo G."/>
        </authorList>
    </citation>
    <scope>NUCLEOTIDE SEQUENCE [LARGE SCALE GENOMIC DNA]</scope>
    <source>
        <strain evidence="2 3">AM40-30BH</strain>
    </source>
</reference>
<keyword evidence="1" id="KW-0732">Signal</keyword>
<dbReference type="Proteomes" id="UP000284379">
    <property type="component" value="Unassembled WGS sequence"/>
</dbReference>
<dbReference type="Pfam" id="PF03415">
    <property type="entry name" value="Peptidase_C11"/>
    <property type="match status" value="1"/>
</dbReference>
<dbReference type="GeneID" id="69501795"/>
<gene>
    <name evidence="2" type="ORF">DW888_00020</name>
</gene>
<name>A0A413VXF5_9BACE</name>